<keyword evidence="3" id="KW-1185">Reference proteome</keyword>
<accession>A0AA89ADD5</accession>
<organism evidence="2 3">
    <name type="scientific">Escallonia herrerae</name>
    <dbReference type="NCBI Taxonomy" id="1293975"/>
    <lineage>
        <taxon>Eukaryota</taxon>
        <taxon>Viridiplantae</taxon>
        <taxon>Streptophyta</taxon>
        <taxon>Embryophyta</taxon>
        <taxon>Tracheophyta</taxon>
        <taxon>Spermatophyta</taxon>
        <taxon>Magnoliopsida</taxon>
        <taxon>eudicotyledons</taxon>
        <taxon>Gunneridae</taxon>
        <taxon>Pentapetalae</taxon>
        <taxon>asterids</taxon>
        <taxon>campanulids</taxon>
        <taxon>Escalloniales</taxon>
        <taxon>Escalloniaceae</taxon>
        <taxon>Escallonia</taxon>
    </lineage>
</organism>
<dbReference type="InterPro" id="IPR006462">
    <property type="entry name" value="MS5"/>
</dbReference>
<feature type="region of interest" description="Disordered" evidence="1">
    <location>
        <begin position="77"/>
        <end position="108"/>
    </location>
</feature>
<name>A0AA89ADD5_9ASTE</name>
<comment type="caution">
    <text evidence="2">The sequence shown here is derived from an EMBL/GenBank/DDBJ whole genome shotgun (WGS) entry which is preliminary data.</text>
</comment>
<feature type="compositionally biased region" description="Basic and acidic residues" evidence="1">
    <location>
        <begin position="1"/>
        <end position="23"/>
    </location>
</feature>
<reference evidence="2" key="1">
    <citation type="submission" date="2022-12" db="EMBL/GenBank/DDBJ databases">
        <title>Draft genome assemblies for two species of Escallonia (Escalloniales).</title>
        <authorList>
            <person name="Chanderbali A."/>
            <person name="Dervinis C."/>
            <person name="Anghel I."/>
            <person name="Soltis D."/>
            <person name="Soltis P."/>
            <person name="Zapata F."/>
        </authorList>
    </citation>
    <scope>NUCLEOTIDE SEQUENCE</scope>
    <source>
        <strain evidence="2">UCBG64.0493</strain>
        <tissue evidence="2">Leaf</tissue>
    </source>
</reference>
<evidence type="ECO:0008006" key="4">
    <source>
        <dbReference type="Google" id="ProtNLM"/>
    </source>
</evidence>
<dbReference type="AlphaFoldDB" id="A0AA89ADD5"/>
<sequence length="282" mass="30930">MGAPRWRSDDASEGEEQHSHDRLGVASYNTSTRGMKDTKCIFLHRNSTPADQDPLGHSRRLPSSLLRVELAADPAELQVKPDLKKPKLSGSDSSDRAQEHYDSDTSDDMTAEDWDKYIAQVRASDGFDVDDVTTEVIGLIHPIDDLYARGPILIESLSSLSRTAIDWYNSQNVFDKLVKANMTAVSGAIYYITFEAEDAGAGLANTFQARVFEGGPEADGTPNVEVELCRIKPFSSTSSCHLKTIRFLVWEDEVYDGTGETGDDGNDTGSGRAEVDDEEGPM</sequence>
<dbReference type="PANTHER" id="PTHR31260">
    <property type="entry name" value="CYSTATIN/MONELLIN SUPERFAMILY PROTEIN"/>
    <property type="match status" value="1"/>
</dbReference>
<feature type="compositionally biased region" description="Basic and acidic residues" evidence="1">
    <location>
        <begin position="93"/>
        <end position="103"/>
    </location>
</feature>
<protein>
    <recommendedName>
        <fullName evidence="4">Cystatin domain-containing protein</fullName>
    </recommendedName>
</protein>
<dbReference type="EMBL" id="JAVXUP010003494">
    <property type="protein sequence ID" value="KAK2998800.1"/>
    <property type="molecule type" value="Genomic_DNA"/>
</dbReference>
<evidence type="ECO:0000256" key="1">
    <source>
        <dbReference type="SAM" id="MobiDB-lite"/>
    </source>
</evidence>
<gene>
    <name evidence="2" type="ORF">RJ639_023511</name>
</gene>
<evidence type="ECO:0000313" key="2">
    <source>
        <dbReference type="EMBL" id="KAK2998800.1"/>
    </source>
</evidence>
<proteinExistence type="predicted"/>
<feature type="region of interest" description="Disordered" evidence="1">
    <location>
        <begin position="1"/>
        <end position="30"/>
    </location>
</feature>
<feature type="region of interest" description="Disordered" evidence="1">
    <location>
        <begin position="258"/>
        <end position="282"/>
    </location>
</feature>
<dbReference type="Gene3D" id="3.10.450.10">
    <property type="match status" value="1"/>
</dbReference>
<evidence type="ECO:0000313" key="3">
    <source>
        <dbReference type="Proteomes" id="UP001188597"/>
    </source>
</evidence>
<dbReference type="PANTHER" id="PTHR31260:SF28">
    <property type="entry name" value="CYSTATIN DOMAIN PROTEIN"/>
    <property type="match status" value="1"/>
</dbReference>
<dbReference type="Proteomes" id="UP001188597">
    <property type="component" value="Unassembled WGS sequence"/>
</dbReference>